<dbReference type="PRINTS" id="PR00032">
    <property type="entry name" value="HTHARAC"/>
</dbReference>
<dbReference type="PANTHER" id="PTHR47504">
    <property type="entry name" value="RIGHT ORIGIN-BINDING PROTEIN"/>
    <property type="match status" value="1"/>
</dbReference>
<evidence type="ECO:0000313" key="5">
    <source>
        <dbReference type="EMBL" id="MXP78449.1"/>
    </source>
</evidence>
<dbReference type="EMBL" id="WUQX01000001">
    <property type="protein sequence ID" value="MXP78449.1"/>
    <property type="molecule type" value="Genomic_DNA"/>
</dbReference>
<dbReference type="InterPro" id="IPR029441">
    <property type="entry name" value="Cass2"/>
</dbReference>
<dbReference type="InterPro" id="IPR018062">
    <property type="entry name" value="HTH_AraC-typ_CS"/>
</dbReference>
<reference evidence="5 6" key="1">
    <citation type="submission" date="2019-12" db="EMBL/GenBank/DDBJ databases">
        <title>Sporaefaciens musculi gen. nov., sp. nov., a novel bacterium isolated from the caecum of an obese mouse.</title>
        <authorList>
            <person name="Rasmussen T.S."/>
            <person name="Streidl T."/>
            <person name="Hitch T.C.A."/>
            <person name="Wortmann E."/>
            <person name="Deptula P."/>
            <person name="Hansen M."/>
            <person name="Nielsen D.S."/>
            <person name="Clavel T."/>
            <person name="Vogensen F.K."/>
        </authorList>
    </citation>
    <scope>NUCLEOTIDE SEQUENCE [LARGE SCALE GENOMIC DNA]</scope>
    <source>
        <strain evidence="5 6">WCA-9-b2</strain>
    </source>
</reference>
<dbReference type="Pfam" id="PF14526">
    <property type="entry name" value="Cass2"/>
    <property type="match status" value="1"/>
</dbReference>
<dbReference type="AlphaFoldDB" id="A0A7X3MLA4"/>
<keyword evidence="3" id="KW-0804">Transcription</keyword>
<dbReference type="InterPro" id="IPR050959">
    <property type="entry name" value="MarA-like"/>
</dbReference>
<protein>
    <submittedName>
        <fullName evidence="5">Helix-turn-helix domain-containing protein</fullName>
    </submittedName>
</protein>
<dbReference type="GO" id="GO:0043565">
    <property type="term" value="F:sequence-specific DNA binding"/>
    <property type="evidence" value="ECO:0007669"/>
    <property type="project" value="InterPro"/>
</dbReference>
<dbReference type="PANTHER" id="PTHR47504:SF5">
    <property type="entry name" value="RIGHT ORIGIN-BINDING PROTEIN"/>
    <property type="match status" value="1"/>
</dbReference>
<dbReference type="InterPro" id="IPR020449">
    <property type="entry name" value="Tscrpt_reg_AraC-type_HTH"/>
</dbReference>
<dbReference type="PROSITE" id="PS00041">
    <property type="entry name" value="HTH_ARAC_FAMILY_1"/>
    <property type="match status" value="1"/>
</dbReference>
<dbReference type="Proteomes" id="UP000460412">
    <property type="component" value="Unassembled WGS sequence"/>
</dbReference>
<proteinExistence type="predicted"/>
<dbReference type="SUPFAM" id="SSF55136">
    <property type="entry name" value="Probable bacterial effector-binding domain"/>
    <property type="match status" value="1"/>
</dbReference>
<accession>A0A7X3MLA4</accession>
<dbReference type="InterPro" id="IPR010499">
    <property type="entry name" value="AraC_E-bd"/>
</dbReference>
<keyword evidence="1" id="KW-0805">Transcription regulation</keyword>
<gene>
    <name evidence="5" type="ORF">GN277_24815</name>
</gene>
<evidence type="ECO:0000256" key="1">
    <source>
        <dbReference type="ARBA" id="ARBA00023015"/>
    </source>
</evidence>
<keyword evidence="6" id="KW-1185">Reference proteome</keyword>
<dbReference type="Gene3D" id="1.10.10.60">
    <property type="entry name" value="Homeodomain-like"/>
    <property type="match status" value="2"/>
</dbReference>
<dbReference type="InterPro" id="IPR009057">
    <property type="entry name" value="Homeodomain-like_sf"/>
</dbReference>
<dbReference type="RefSeq" id="WP_159755048.1">
    <property type="nucleotide sequence ID" value="NZ_WUQX01000001.1"/>
</dbReference>
<dbReference type="PROSITE" id="PS01124">
    <property type="entry name" value="HTH_ARAC_FAMILY_2"/>
    <property type="match status" value="1"/>
</dbReference>
<evidence type="ECO:0000313" key="6">
    <source>
        <dbReference type="Proteomes" id="UP000460412"/>
    </source>
</evidence>
<dbReference type="SMART" id="SM00342">
    <property type="entry name" value="HTH_ARAC"/>
    <property type="match status" value="1"/>
</dbReference>
<feature type="domain" description="HTH araC/xylS-type" evidence="4">
    <location>
        <begin position="9"/>
        <end position="107"/>
    </location>
</feature>
<dbReference type="Pfam" id="PF12833">
    <property type="entry name" value="HTH_18"/>
    <property type="match status" value="1"/>
</dbReference>
<organism evidence="5 6">
    <name type="scientific">Sporofaciens musculi</name>
    <dbReference type="NCBI Taxonomy" id="2681861"/>
    <lineage>
        <taxon>Bacteria</taxon>
        <taxon>Bacillati</taxon>
        <taxon>Bacillota</taxon>
        <taxon>Clostridia</taxon>
        <taxon>Lachnospirales</taxon>
        <taxon>Lachnospiraceae</taxon>
        <taxon>Sporofaciens</taxon>
    </lineage>
</organism>
<dbReference type="GO" id="GO:0003700">
    <property type="term" value="F:DNA-binding transcription factor activity"/>
    <property type="evidence" value="ECO:0007669"/>
    <property type="project" value="InterPro"/>
</dbReference>
<keyword evidence="2" id="KW-0238">DNA-binding</keyword>
<comment type="caution">
    <text evidence="5">The sequence shown here is derived from an EMBL/GenBank/DDBJ whole genome shotgun (WGS) entry which is preliminary data.</text>
</comment>
<dbReference type="SMART" id="SM00871">
    <property type="entry name" value="AraC_E_bind"/>
    <property type="match status" value="1"/>
</dbReference>
<dbReference type="InterPro" id="IPR011256">
    <property type="entry name" value="Reg_factor_effector_dom_sf"/>
</dbReference>
<evidence type="ECO:0000256" key="2">
    <source>
        <dbReference type="ARBA" id="ARBA00023125"/>
    </source>
</evidence>
<dbReference type="Gene3D" id="3.20.80.10">
    <property type="entry name" value="Regulatory factor, effector binding domain"/>
    <property type="match status" value="1"/>
</dbReference>
<dbReference type="InterPro" id="IPR018060">
    <property type="entry name" value="HTH_AraC"/>
</dbReference>
<evidence type="ECO:0000256" key="3">
    <source>
        <dbReference type="ARBA" id="ARBA00023163"/>
    </source>
</evidence>
<evidence type="ECO:0000259" key="4">
    <source>
        <dbReference type="PROSITE" id="PS01124"/>
    </source>
</evidence>
<dbReference type="SUPFAM" id="SSF46689">
    <property type="entry name" value="Homeodomain-like"/>
    <property type="match status" value="2"/>
</dbReference>
<sequence>MNSWNDGIRNAIYFIEDHLTEDIDINEIASKAFVSSFYFQKIFNVLCGFTVGEYIKNRRLTLAAQELCSTDIKVLDVALKYGYGSPDSFAKAFTKFHGVTPSQAREKNRSLNSVAPLKIKLTLEGGTMLEYKIVEKEQFTVMGVSRKFNSETSYQKIPEFWQEHMKSENGKIVCGMYGICMDSEGQSFDYLIADNYRPESEVPEGLETRVIPAGTWAVFPCHGALPKALQDVNTKIWSEWLPSCKAYKLAGNYNIEMYTKDMNYSEIWIPIEKN</sequence>
<name>A0A7X3MLA4_9FIRM</name>